<dbReference type="PANTHER" id="PTHR42693">
    <property type="entry name" value="ARYLSULFATASE FAMILY MEMBER"/>
    <property type="match status" value="1"/>
</dbReference>
<dbReference type="AlphaFoldDB" id="A0AAE2VBP9"/>
<comment type="similarity">
    <text evidence="1">Belongs to the sulfatase family.</text>
</comment>
<gene>
    <name evidence="4" type="ORF">JIN83_07375</name>
</gene>
<dbReference type="RefSeq" id="WP_309489386.1">
    <property type="nucleotide sequence ID" value="NZ_JAENIG010000004.1"/>
</dbReference>
<dbReference type="CDD" id="cd16026">
    <property type="entry name" value="GALNS_like"/>
    <property type="match status" value="1"/>
</dbReference>
<proteinExistence type="inferred from homology"/>
<feature type="domain" description="Sulfatase N-terminal" evidence="3">
    <location>
        <begin position="29"/>
        <end position="361"/>
    </location>
</feature>
<comment type="caution">
    <text evidence="4">The sequence shown here is derived from an EMBL/GenBank/DDBJ whole genome shotgun (WGS) entry which is preliminary data.</text>
</comment>
<dbReference type="PANTHER" id="PTHR42693:SF33">
    <property type="entry name" value="ARYLSULFATASE"/>
    <property type="match status" value="1"/>
</dbReference>
<dbReference type="Proteomes" id="UP000634206">
    <property type="component" value="Unassembled WGS sequence"/>
</dbReference>
<dbReference type="InterPro" id="IPR050738">
    <property type="entry name" value="Sulfatase"/>
</dbReference>
<evidence type="ECO:0000259" key="3">
    <source>
        <dbReference type="Pfam" id="PF00884"/>
    </source>
</evidence>
<evidence type="ECO:0000256" key="1">
    <source>
        <dbReference type="ARBA" id="ARBA00008779"/>
    </source>
</evidence>
<evidence type="ECO:0000313" key="4">
    <source>
        <dbReference type="EMBL" id="MBK1854775.1"/>
    </source>
</evidence>
<protein>
    <submittedName>
        <fullName evidence="4">Sulfatase</fullName>
    </submittedName>
</protein>
<keyword evidence="2" id="KW-0732">Signal</keyword>
<name>A0AAE2VBP9_9BACT</name>
<dbReference type="InterPro" id="IPR017850">
    <property type="entry name" value="Alkaline_phosphatase_core_sf"/>
</dbReference>
<organism evidence="4 5">
    <name type="scientific">Oceaniferula flava</name>
    <dbReference type="NCBI Taxonomy" id="2800421"/>
    <lineage>
        <taxon>Bacteria</taxon>
        <taxon>Pseudomonadati</taxon>
        <taxon>Verrucomicrobiota</taxon>
        <taxon>Verrucomicrobiia</taxon>
        <taxon>Verrucomicrobiales</taxon>
        <taxon>Verrucomicrobiaceae</taxon>
        <taxon>Oceaniferula</taxon>
    </lineage>
</organism>
<evidence type="ECO:0000256" key="2">
    <source>
        <dbReference type="SAM" id="SignalP"/>
    </source>
</evidence>
<reference evidence="4" key="1">
    <citation type="submission" date="2021-01" db="EMBL/GenBank/DDBJ databases">
        <title>Modified the classification status of verrucomicrobia.</title>
        <authorList>
            <person name="Feng X."/>
        </authorList>
    </citation>
    <scope>NUCLEOTIDE SEQUENCE</scope>
    <source>
        <strain evidence="4">5K15</strain>
    </source>
</reference>
<sequence>MKTLLATLLIVSSTFVAAPLHARPALDHPNIIIIFVDDSGYADYSHTGSPTIHTPNITKMTHEGLNFPQFYCASPACTASRYGLLTGRNPARSGLGKWVIGPTDAKYIHPNEVTIAEGLKNQGYVTGMFGKWHLGSPNSNNSFTADSLPLAHGFDVFEGTTVSHDYDNSMLIKGPSTVNDPTTGYESIESDVDSNVTIMRGLTKRYTERAVDFINTHKASPFFLYVAPNMPHLPVYASENFQGKSLRGPLGDCLEEIDASVGQIRDAIDAAGITDNTLIIYSSDNGPWIKYAHTANHAEYGEARLHVGSALPFRDGKGSTWEGGVRVPGIFCWPGTIPPMSREKTPASTMDILPTVFALAGESLPTGRTLDGRDIRPFFNPSQFTATVPDFTYIYTGNSNNSRYGVRKGAWKIHTKLYSQTGNNYGFTASEASPLLFNVEQDLGERFDVSDANPSEVSNLKAILDAFNASLASEGSFWD</sequence>
<dbReference type="Gene3D" id="3.30.1120.10">
    <property type="match status" value="1"/>
</dbReference>
<dbReference type="SUPFAM" id="SSF53649">
    <property type="entry name" value="Alkaline phosphatase-like"/>
    <property type="match status" value="1"/>
</dbReference>
<keyword evidence="5" id="KW-1185">Reference proteome</keyword>
<dbReference type="InterPro" id="IPR000917">
    <property type="entry name" value="Sulfatase_N"/>
</dbReference>
<dbReference type="GO" id="GO:0004065">
    <property type="term" value="F:arylsulfatase activity"/>
    <property type="evidence" value="ECO:0007669"/>
    <property type="project" value="TreeGrafter"/>
</dbReference>
<dbReference type="Pfam" id="PF00884">
    <property type="entry name" value="Sulfatase"/>
    <property type="match status" value="1"/>
</dbReference>
<dbReference type="Gene3D" id="3.40.720.10">
    <property type="entry name" value="Alkaline Phosphatase, subunit A"/>
    <property type="match status" value="1"/>
</dbReference>
<evidence type="ECO:0000313" key="5">
    <source>
        <dbReference type="Proteomes" id="UP000634206"/>
    </source>
</evidence>
<feature type="chain" id="PRO_5041906101" evidence="2">
    <location>
        <begin position="18"/>
        <end position="479"/>
    </location>
</feature>
<feature type="signal peptide" evidence="2">
    <location>
        <begin position="1"/>
        <end position="17"/>
    </location>
</feature>
<accession>A0AAE2VBP9</accession>
<dbReference type="EMBL" id="JAENIG010000004">
    <property type="protein sequence ID" value="MBK1854775.1"/>
    <property type="molecule type" value="Genomic_DNA"/>
</dbReference>